<dbReference type="InterPro" id="IPR008323">
    <property type="entry name" value="UCP033563"/>
</dbReference>
<dbReference type="Proteomes" id="UP000076630">
    <property type="component" value="Unassembled WGS sequence"/>
</dbReference>
<dbReference type="EMBL" id="LQNU01000035">
    <property type="protein sequence ID" value="KZE83816.1"/>
    <property type="molecule type" value="Genomic_DNA"/>
</dbReference>
<dbReference type="OrthoDB" id="9781616at2"/>
<evidence type="ECO:0008006" key="3">
    <source>
        <dbReference type="Google" id="ProtNLM"/>
    </source>
</evidence>
<dbReference type="RefSeq" id="WP_038986627.1">
    <property type="nucleotide sequence ID" value="NZ_JACAJN010000015.1"/>
</dbReference>
<organism evidence="1 2">
    <name type="scientific">Myroides marinus</name>
    <dbReference type="NCBI Taxonomy" id="703342"/>
    <lineage>
        <taxon>Bacteria</taxon>
        <taxon>Pseudomonadati</taxon>
        <taxon>Bacteroidota</taxon>
        <taxon>Flavobacteriia</taxon>
        <taxon>Flavobacteriales</taxon>
        <taxon>Flavobacteriaceae</taxon>
        <taxon>Myroides</taxon>
    </lineage>
</organism>
<proteinExistence type="predicted"/>
<gene>
    <name evidence="1" type="ORF">AV926_03915</name>
</gene>
<comment type="caution">
    <text evidence="1">The sequence shown here is derived from an EMBL/GenBank/DDBJ whole genome shotgun (WGS) entry which is preliminary data.</text>
</comment>
<evidence type="ECO:0000313" key="2">
    <source>
        <dbReference type="Proteomes" id="UP000076630"/>
    </source>
</evidence>
<dbReference type="PANTHER" id="PTHR36454:SF1">
    <property type="entry name" value="DUF1015 DOMAIN-CONTAINING PROTEIN"/>
    <property type="match status" value="1"/>
</dbReference>
<keyword evidence="2" id="KW-1185">Reference proteome</keyword>
<dbReference type="Pfam" id="PF06245">
    <property type="entry name" value="DUF1015"/>
    <property type="match status" value="1"/>
</dbReference>
<dbReference type="PIRSF" id="PIRSF033563">
    <property type="entry name" value="UCP033563"/>
    <property type="match status" value="1"/>
</dbReference>
<sequence length="406" mass="47728">MAKIIPFKGLRPTRDKVSLVSCRSFEDYNAVEIAYLLDYNPFSFIHVLNPAYVNQSKVTYDKRFKMVAAKLNDFKKEGILIKEEKPTYYLYQISTKTWSFTGIVAGTSIEDYQSNVIKRHEDTLEYRVRLFKEYLYHSKFNTEPVLMMYPDQEDINQWINIKKDEKPLYDFSTVTKERHTIWRIDQETDVEWLTNQFTDIQELYIADGHHRFASAELLQTEHADDGTLRPHNSVMTYLIAESNIKIYEFNRIIHDLNNHTKEEFLGLLGQKFDVVNKEQQLWKPAKKMEFGMYLDGDFYALTLKDKKQSDSILQQLDAQILYDEVLHPILGLDDLRNDARIDYVPGNESIVTIKELVDDGEYEVGFMLYPTNVSEIKKVADNDLIMPPKSTYIEPKFMNGLFIYEI</sequence>
<reference evidence="1 2" key="1">
    <citation type="submission" date="2016-01" db="EMBL/GenBank/DDBJ databases">
        <title>Whole genome sequencing of Myroides marinus L41.</title>
        <authorList>
            <person name="Hong K.W."/>
        </authorList>
    </citation>
    <scope>NUCLEOTIDE SEQUENCE [LARGE SCALE GENOMIC DNA]</scope>
    <source>
        <strain evidence="1 2">L41</strain>
    </source>
</reference>
<protein>
    <recommendedName>
        <fullName evidence="3">DUF1015 domain-containing protein</fullName>
    </recommendedName>
</protein>
<name>A0A164AGI0_9FLAO</name>
<evidence type="ECO:0000313" key="1">
    <source>
        <dbReference type="EMBL" id="KZE83816.1"/>
    </source>
</evidence>
<dbReference type="PANTHER" id="PTHR36454">
    <property type="entry name" value="LMO2823 PROTEIN"/>
    <property type="match status" value="1"/>
</dbReference>
<dbReference type="AlphaFoldDB" id="A0A164AGI0"/>
<accession>A0A164AGI0</accession>